<gene>
    <name evidence="8" type="ORF">L1049_014652</name>
</gene>
<dbReference type="PRINTS" id="PR00364">
    <property type="entry name" value="DISEASERSIST"/>
</dbReference>
<dbReference type="PANTHER" id="PTHR33463:SF186">
    <property type="entry name" value="NB-ARC DOMAIN-CONTAINING PROTEIN"/>
    <property type="match status" value="1"/>
</dbReference>
<dbReference type="Proteomes" id="UP001415857">
    <property type="component" value="Unassembled WGS sequence"/>
</dbReference>
<dbReference type="InterPro" id="IPR055414">
    <property type="entry name" value="LRR_R13L4/SHOC2-like"/>
</dbReference>
<dbReference type="Pfam" id="PF23559">
    <property type="entry name" value="WHD_DRP"/>
    <property type="match status" value="1"/>
</dbReference>
<comment type="similarity">
    <text evidence="1">Belongs to the disease resistance NB-LRR family.</text>
</comment>
<dbReference type="PANTHER" id="PTHR33463">
    <property type="entry name" value="NB-ARC DOMAIN-CONTAINING PROTEIN-RELATED"/>
    <property type="match status" value="1"/>
</dbReference>
<evidence type="ECO:0000256" key="1">
    <source>
        <dbReference type="ARBA" id="ARBA00008894"/>
    </source>
</evidence>
<evidence type="ECO:0000256" key="4">
    <source>
        <dbReference type="ARBA" id="ARBA00022840"/>
    </source>
</evidence>
<keyword evidence="3" id="KW-0611">Plant defense</keyword>
<evidence type="ECO:0000313" key="9">
    <source>
        <dbReference type="Proteomes" id="UP001415857"/>
    </source>
</evidence>
<keyword evidence="4" id="KW-0067">ATP-binding</keyword>
<dbReference type="GO" id="GO:0006952">
    <property type="term" value="P:defense response"/>
    <property type="evidence" value="ECO:0007669"/>
    <property type="project" value="UniProtKB-KW"/>
</dbReference>
<name>A0AAP0S334_LIQFO</name>
<dbReference type="GO" id="GO:0005524">
    <property type="term" value="F:ATP binding"/>
    <property type="evidence" value="ECO:0007669"/>
    <property type="project" value="UniProtKB-KW"/>
</dbReference>
<comment type="caution">
    <text evidence="8">The sequence shown here is derived from an EMBL/GenBank/DDBJ whole genome shotgun (WGS) entry which is preliminary data.</text>
</comment>
<evidence type="ECO:0008006" key="10">
    <source>
        <dbReference type="Google" id="ProtNLM"/>
    </source>
</evidence>
<feature type="domain" description="NB-ARC" evidence="5">
    <location>
        <begin position="157"/>
        <end position="321"/>
    </location>
</feature>
<evidence type="ECO:0000259" key="7">
    <source>
        <dbReference type="Pfam" id="PF23598"/>
    </source>
</evidence>
<dbReference type="InterPro" id="IPR002182">
    <property type="entry name" value="NB-ARC"/>
</dbReference>
<evidence type="ECO:0000259" key="6">
    <source>
        <dbReference type="Pfam" id="PF23559"/>
    </source>
</evidence>
<dbReference type="Gene3D" id="3.40.50.300">
    <property type="entry name" value="P-loop containing nucleotide triphosphate hydrolases"/>
    <property type="match status" value="1"/>
</dbReference>
<dbReference type="Gene3D" id="3.80.10.10">
    <property type="entry name" value="Ribonuclease Inhibitor"/>
    <property type="match status" value="1"/>
</dbReference>
<dbReference type="InterPro" id="IPR032675">
    <property type="entry name" value="LRR_dom_sf"/>
</dbReference>
<dbReference type="InterPro" id="IPR042197">
    <property type="entry name" value="Apaf_helical"/>
</dbReference>
<dbReference type="AlphaFoldDB" id="A0AAP0S334"/>
<feature type="domain" description="Disease resistance R13L4/SHOC-2-like LRR" evidence="7">
    <location>
        <begin position="543"/>
        <end position="683"/>
    </location>
</feature>
<protein>
    <recommendedName>
        <fullName evidence="10">NB-ARC domain-containing protein</fullName>
    </recommendedName>
</protein>
<feature type="domain" description="Disease resistance protein winged helix" evidence="6">
    <location>
        <begin position="407"/>
        <end position="466"/>
    </location>
</feature>
<dbReference type="Pfam" id="PF00931">
    <property type="entry name" value="NB-ARC"/>
    <property type="match status" value="1"/>
</dbReference>
<evidence type="ECO:0000256" key="2">
    <source>
        <dbReference type="ARBA" id="ARBA00022737"/>
    </source>
</evidence>
<keyword evidence="2" id="KW-0677">Repeat</keyword>
<accession>A0AAP0S334</accession>
<dbReference type="SUPFAM" id="SSF52058">
    <property type="entry name" value="L domain-like"/>
    <property type="match status" value="1"/>
</dbReference>
<dbReference type="InterPro" id="IPR050905">
    <property type="entry name" value="Plant_NBS-LRR"/>
</dbReference>
<dbReference type="GO" id="GO:0043531">
    <property type="term" value="F:ADP binding"/>
    <property type="evidence" value="ECO:0007669"/>
    <property type="project" value="InterPro"/>
</dbReference>
<evidence type="ECO:0000259" key="5">
    <source>
        <dbReference type="Pfam" id="PF00931"/>
    </source>
</evidence>
<dbReference type="EMBL" id="JBBPBK010000004">
    <property type="protein sequence ID" value="KAK9286264.1"/>
    <property type="molecule type" value="Genomic_DNA"/>
</dbReference>
<keyword evidence="9" id="KW-1185">Reference proteome</keyword>
<proteinExistence type="inferred from homology"/>
<dbReference type="Pfam" id="PF23598">
    <property type="entry name" value="LRR_14"/>
    <property type="match status" value="1"/>
</dbReference>
<evidence type="ECO:0000256" key="3">
    <source>
        <dbReference type="ARBA" id="ARBA00022821"/>
    </source>
</evidence>
<dbReference type="InterPro" id="IPR027417">
    <property type="entry name" value="P-loop_NTPase"/>
</dbReference>
<dbReference type="Gene3D" id="1.10.8.430">
    <property type="entry name" value="Helical domain of apoptotic protease-activating factors"/>
    <property type="match status" value="1"/>
</dbReference>
<organism evidence="8 9">
    <name type="scientific">Liquidambar formosana</name>
    <name type="common">Formosan gum</name>
    <dbReference type="NCBI Taxonomy" id="63359"/>
    <lineage>
        <taxon>Eukaryota</taxon>
        <taxon>Viridiplantae</taxon>
        <taxon>Streptophyta</taxon>
        <taxon>Embryophyta</taxon>
        <taxon>Tracheophyta</taxon>
        <taxon>Spermatophyta</taxon>
        <taxon>Magnoliopsida</taxon>
        <taxon>eudicotyledons</taxon>
        <taxon>Gunneridae</taxon>
        <taxon>Pentapetalae</taxon>
        <taxon>Saxifragales</taxon>
        <taxon>Altingiaceae</taxon>
        <taxon>Liquidambar</taxon>
    </lineage>
</organism>
<reference evidence="8 9" key="1">
    <citation type="journal article" date="2024" name="Plant J.">
        <title>Genome sequences and population genomics reveal climatic adaptation and genomic divergence between two closely related sweetgum species.</title>
        <authorList>
            <person name="Xu W.Q."/>
            <person name="Ren C.Q."/>
            <person name="Zhang X.Y."/>
            <person name="Comes H.P."/>
            <person name="Liu X.H."/>
            <person name="Li Y.G."/>
            <person name="Kettle C.J."/>
            <person name="Jalonen R."/>
            <person name="Gaisberger H."/>
            <person name="Ma Y.Z."/>
            <person name="Qiu Y.X."/>
        </authorList>
    </citation>
    <scope>NUCLEOTIDE SEQUENCE [LARGE SCALE GENOMIC DNA]</scope>
    <source>
        <strain evidence="8">Hangzhou</strain>
    </source>
</reference>
<evidence type="ECO:0000313" key="8">
    <source>
        <dbReference type="EMBL" id="KAK9286264.1"/>
    </source>
</evidence>
<keyword evidence="4" id="KW-0547">Nucleotide-binding</keyword>
<dbReference type="InterPro" id="IPR058922">
    <property type="entry name" value="WHD_DRP"/>
</dbReference>
<sequence>MAEQFAVAAVPELYEGAKWSIKWLYRKYDYWKNPENYHAIMMEEATVLYKRRKDVAAEANRDPRMQLSEACRDWIRMVDEIREEVEKLETNYGKLNLPGTVSCFTLSKSMEQMAKELHDLWVKGEIFETRTAVERPPERVRHIHAPKTVDKPSLHRFVENIIDCLNDGKVKRIGLLGKAGIGKTTIMQNLNNHEKIAKMFHYVIWVTVPKDPSIEMLQQVIAQRLKLNLEGITGSDEIAHMISEKLKGSRYLLLLDEFRKFPNGEFLNLNALGINDNQMKSKVVFATRDRDNYFGMEINVQIKVEELSCADAWKMFQEIVGPIINRPGIKPIARKVLKECARIPLLIDRVARTFREMDDYHLWSEGLDRLRTKPKKFEGMEEVFEFLSICYNRLEEDRKICFLYSALYPEDYQIYKYYLLECWRAEGFTHGDQGHSVLDDLIKVSLLERSEKMKHIRMNKVLRDMALRISLQRKDSKFLVRDVHEKSEQPPDEKEWVQANRISLVDDKLRRLPEAPGCNNLLTLLLQKNSDLTVIPKQFFQYMQSLRVLDLHGIGITSLPSCLSSLRRLRALYLNSCKHLNVLPPTIQALEDLEVLDIRGTGIKKLPCEMVKLIALRCLRISSSSFGGDTLVNTVISRLLWLEELSIDVDSYEQWWDMIGKAVTEEVATLTKLTSLSFCFPKVDCLEIFIARNPSWKTNCLTEDNRFKFQFCVGYHDSPQYAILELF</sequence>
<dbReference type="SUPFAM" id="SSF52540">
    <property type="entry name" value="P-loop containing nucleoside triphosphate hydrolases"/>
    <property type="match status" value="1"/>
</dbReference>